<evidence type="ECO:0000256" key="1">
    <source>
        <dbReference type="ARBA" id="ARBA00004170"/>
    </source>
</evidence>
<dbReference type="PANTHER" id="PTHR43767">
    <property type="entry name" value="LONG-CHAIN-FATTY-ACID--COA LIGASE"/>
    <property type="match status" value="1"/>
</dbReference>
<dbReference type="GO" id="GO:0004467">
    <property type="term" value="F:long-chain fatty acid-CoA ligase activity"/>
    <property type="evidence" value="ECO:0007669"/>
    <property type="project" value="UniProtKB-EC"/>
</dbReference>
<protein>
    <recommendedName>
        <fullName evidence="6">Long-chain-fatty-acid--CoA ligase</fullName>
        <ecNumber evidence="5">6.2.1.3</ecNumber>
    </recommendedName>
    <alternativeName>
        <fullName evidence="7">Long-chain acyl-CoA synthetase</fullName>
    </alternativeName>
</protein>
<dbReference type="Gene3D" id="3.30.300.30">
    <property type="match status" value="1"/>
</dbReference>
<proteinExistence type="predicted"/>
<dbReference type="Pfam" id="PF00501">
    <property type="entry name" value="AMP-binding"/>
    <property type="match status" value="1"/>
</dbReference>
<dbReference type="Gene3D" id="2.30.38.10">
    <property type="entry name" value="Luciferase, Domain 3"/>
    <property type="match status" value="1"/>
</dbReference>
<feature type="domain" description="AMP-binding enzyme C-terminal" evidence="9">
    <location>
        <begin position="477"/>
        <end position="552"/>
    </location>
</feature>
<evidence type="ECO:0000313" key="11">
    <source>
        <dbReference type="Proteomes" id="UP000029672"/>
    </source>
</evidence>
<keyword evidence="4" id="KW-0472">Membrane</keyword>
<dbReference type="InterPro" id="IPR000873">
    <property type="entry name" value="AMP-dep_synth/lig_dom"/>
</dbReference>
<feature type="domain" description="AMP-dependent synthetase/ligase" evidence="8">
    <location>
        <begin position="34"/>
        <end position="426"/>
    </location>
</feature>
<name>A0A097ENA1_9GAMM</name>
<evidence type="ECO:0000259" key="9">
    <source>
        <dbReference type="Pfam" id="PF13193"/>
    </source>
</evidence>
<sequence length="563" mass="64209">MSTFSKKTWLSNYPEYAPKNIEENQHTILDMYEKTIVQFPYKDAVSCHDVNLTFLQLDDLATKMASFLQHELGIQKGDRFAIVLPNCLQFTVSLFACIKIGAVFVNVNPLYKADEIEAIFNNCNVKAAIVMDMFAHNMQKARINIQSLENVIVTNIADLYTFPKKQVIGFVSKHLIKDKPQYNKNTFIQFSKVLKADKKLYTKPNIKRENILCLQYSSGTTGKPKGAILTHDNLASNIQQVWAWIKHDLKIENQVIITALPLYHIFSLSANLLCFFFGGGKNVLIPNARDIKDLIKTMSKNEFTIFNGLNTLYMAMLEHPDFEKINKTKYLFSLSGGMPISRKVYLQWLDRTGIELKEGYGMTEMSPAIALNKFNESEDDYFGTCGYPIPGTELSIRDLETHEEIHECFKEGEVWLNGPQKCQGFWNDKENNDLHFTEDGWLKTGDIGYIDKKGRLTISDRIKNMIIVSGFNVYPREIEICILKLNEIREVAVTGIASKTSGERAIAFVSVEKDSKITEEDIIKHCKDKLASYKVPKSCIFVSTLPKNNTGKIDIKKLKNQFL</sequence>
<evidence type="ECO:0000256" key="2">
    <source>
        <dbReference type="ARBA" id="ARBA00005005"/>
    </source>
</evidence>
<evidence type="ECO:0000256" key="4">
    <source>
        <dbReference type="ARBA" id="ARBA00023136"/>
    </source>
</evidence>
<dbReference type="InterPro" id="IPR025110">
    <property type="entry name" value="AMP-bd_C"/>
</dbReference>
<evidence type="ECO:0000256" key="5">
    <source>
        <dbReference type="ARBA" id="ARBA00026121"/>
    </source>
</evidence>
<comment type="pathway">
    <text evidence="2">Lipid metabolism; fatty acid beta-oxidation.</text>
</comment>
<keyword evidence="11" id="KW-1185">Reference proteome</keyword>
<organism evidence="10 11">
    <name type="scientific">Candidatus Francisella endociliophora</name>
    <dbReference type="NCBI Taxonomy" id="653937"/>
    <lineage>
        <taxon>Bacteria</taxon>
        <taxon>Pseudomonadati</taxon>
        <taxon>Pseudomonadota</taxon>
        <taxon>Gammaproteobacteria</taxon>
        <taxon>Thiotrichales</taxon>
        <taxon>Francisellaceae</taxon>
        <taxon>Francisella</taxon>
    </lineage>
</organism>
<dbReference type="EC" id="6.2.1.3" evidence="5"/>
<keyword evidence="3 10" id="KW-0436">Ligase</keyword>
<dbReference type="Pfam" id="PF13193">
    <property type="entry name" value="AMP-binding_C"/>
    <property type="match status" value="1"/>
</dbReference>
<dbReference type="EMBL" id="CP009574">
    <property type="protein sequence ID" value="AIT09043.1"/>
    <property type="molecule type" value="Genomic_DNA"/>
</dbReference>
<dbReference type="InterPro" id="IPR045851">
    <property type="entry name" value="AMP-bd_C_sf"/>
</dbReference>
<dbReference type="OrthoDB" id="9803968at2"/>
<dbReference type="HOGENOM" id="CLU_000022_59_9_6"/>
<dbReference type="InterPro" id="IPR050237">
    <property type="entry name" value="ATP-dep_AMP-bd_enzyme"/>
</dbReference>
<dbReference type="PANTHER" id="PTHR43767:SF8">
    <property type="entry name" value="LONG-CHAIN-FATTY-ACID--COA LIGASE"/>
    <property type="match status" value="1"/>
</dbReference>
<evidence type="ECO:0000259" key="8">
    <source>
        <dbReference type="Pfam" id="PF00501"/>
    </source>
</evidence>
<accession>A0A097ENA1</accession>
<dbReference type="SUPFAM" id="SSF56801">
    <property type="entry name" value="Acetyl-CoA synthetase-like"/>
    <property type="match status" value="1"/>
</dbReference>
<dbReference type="AlphaFoldDB" id="A0A097ENA1"/>
<dbReference type="CDD" id="cd05936">
    <property type="entry name" value="FC-FACS_FadD_like"/>
    <property type="match status" value="1"/>
</dbReference>
<evidence type="ECO:0000256" key="6">
    <source>
        <dbReference type="ARBA" id="ARBA00039545"/>
    </source>
</evidence>
<dbReference type="Proteomes" id="UP000029672">
    <property type="component" value="Chromosome"/>
</dbReference>
<dbReference type="STRING" id="1547445.LO80_02995"/>
<dbReference type="eggNOG" id="COG0318">
    <property type="taxonomic scope" value="Bacteria"/>
</dbReference>
<dbReference type="PROSITE" id="PS00455">
    <property type="entry name" value="AMP_BINDING"/>
    <property type="match status" value="1"/>
</dbReference>
<dbReference type="RefSeq" id="WP_040008412.1">
    <property type="nucleotide sequence ID" value="NZ_CP009574.1"/>
</dbReference>
<reference evidence="10 11" key="1">
    <citation type="submission" date="2014-10" db="EMBL/GenBank/DDBJ databases">
        <title>Whole genome sequence of Francisella endociliophora strain FSC1006, isolated from a laboratory culture of the marine ciliate Euplotes raikovi.</title>
        <authorList>
            <person name="Granberg M."/>
            <person name="Backman S."/>
            <person name="Lundmark E."/>
            <person name="Nilsson E."/>
            <person name="Karlsson E."/>
            <person name="Thelaus J."/>
            <person name="Ohrman C."/>
            <person name="Larkeryd A."/>
            <person name="Stenberg P."/>
        </authorList>
    </citation>
    <scope>NUCLEOTIDE SEQUENCE [LARGE SCALE GENOMIC DNA]</scope>
    <source>
        <strain evidence="10 11">FSC1006</strain>
    </source>
</reference>
<dbReference type="KEGG" id="frf:LO80_02995"/>
<gene>
    <name evidence="10" type="ORF">LO80_02995</name>
</gene>
<comment type="subcellular location">
    <subcellularLocation>
        <location evidence="1">Membrane</location>
        <topology evidence="1">Peripheral membrane protein</topology>
    </subcellularLocation>
</comment>
<dbReference type="Gene3D" id="3.40.50.980">
    <property type="match status" value="2"/>
</dbReference>
<evidence type="ECO:0000256" key="3">
    <source>
        <dbReference type="ARBA" id="ARBA00022598"/>
    </source>
</evidence>
<evidence type="ECO:0000256" key="7">
    <source>
        <dbReference type="ARBA" id="ARBA00042773"/>
    </source>
</evidence>
<dbReference type="InterPro" id="IPR020845">
    <property type="entry name" value="AMP-binding_CS"/>
</dbReference>
<evidence type="ECO:0000313" key="10">
    <source>
        <dbReference type="EMBL" id="AIT09043.1"/>
    </source>
</evidence>
<dbReference type="GO" id="GO:0016020">
    <property type="term" value="C:membrane"/>
    <property type="evidence" value="ECO:0007669"/>
    <property type="project" value="UniProtKB-SubCell"/>
</dbReference>